<protein>
    <recommendedName>
        <fullName evidence="4">SH3b domain-containing protein</fullName>
    </recommendedName>
</protein>
<dbReference type="Gene3D" id="2.30.30.40">
    <property type="entry name" value="SH3 Domains"/>
    <property type="match status" value="1"/>
</dbReference>
<gene>
    <name evidence="2" type="ORF">LHA26_01115</name>
</gene>
<accession>A0ABY4X852</accession>
<dbReference type="Proteomes" id="UP001056937">
    <property type="component" value="Chromosome 1"/>
</dbReference>
<feature type="chain" id="PRO_5046210864" description="SH3b domain-containing protein" evidence="1">
    <location>
        <begin position="21"/>
        <end position="162"/>
    </location>
</feature>
<dbReference type="EMBL" id="CP084930">
    <property type="protein sequence ID" value="USI73111.1"/>
    <property type="molecule type" value="Genomic_DNA"/>
</dbReference>
<evidence type="ECO:0008006" key="4">
    <source>
        <dbReference type="Google" id="ProtNLM"/>
    </source>
</evidence>
<feature type="signal peptide" evidence="1">
    <location>
        <begin position="1"/>
        <end position="20"/>
    </location>
</feature>
<dbReference type="InterPro" id="IPR010466">
    <property type="entry name" value="DUF1058"/>
</dbReference>
<keyword evidence="1" id="KW-0732">Signal</keyword>
<dbReference type="Pfam" id="PF06347">
    <property type="entry name" value="SH3_4"/>
    <property type="match status" value="2"/>
</dbReference>
<evidence type="ECO:0000313" key="3">
    <source>
        <dbReference type="Proteomes" id="UP001056937"/>
    </source>
</evidence>
<evidence type="ECO:0000313" key="2">
    <source>
        <dbReference type="EMBL" id="USI73111.1"/>
    </source>
</evidence>
<keyword evidence="3" id="KW-1185">Reference proteome</keyword>
<reference evidence="2" key="1">
    <citation type="journal article" date="2022" name="Toxins">
        <title>Genomic Analysis of Sphingopyxis sp. USTB-05 for Biodegrading Cyanobacterial Hepatotoxins.</title>
        <authorList>
            <person name="Liu C."/>
            <person name="Xu Q."/>
            <person name="Zhao Z."/>
            <person name="Zhang H."/>
            <person name="Liu X."/>
            <person name="Yin C."/>
            <person name="Liu Y."/>
            <person name="Yan H."/>
        </authorList>
    </citation>
    <scope>NUCLEOTIDE SEQUENCE</scope>
    <source>
        <strain evidence="2">NBD5</strain>
    </source>
</reference>
<dbReference type="RefSeq" id="WP_252166923.1">
    <property type="nucleotide sequence ID" value="NZ_CP084930.1"/>
</dbReference>
<name>A0ABY4X852_9SPHN</name>
<sequence>MGKAAMLGVALALGASTLAAAPQMPGARPTPYWASLSAGEARMRTGPGRNYPANWLYRRQGLPVQVIEVYPGWRKVRDPDGETGWMIQNLLGAQRTAMVRGETAPLRDSPSPTAPILWRAEPGVIGRVSKCGGGWCRLDVEGRAGFVETSRLWGVDPQETLD</sequence>
<proteinExistence type="predicted"/>
<organism evidence="2 3">
    <name type="scientific">Sphingomonas morindae</name>
    <dbReference type="NCBI Taxonomy" id="1541170"/>
    <lineage>
        <taxon>Bacteria</taxon>
        <taxon>Pseudomonadati</taxon>
        <taxon>Pseudomonadota</taxon>
        <taxon>Alphaproteobacteria</taxon>
        <taxon>Sphingomonadales</taxon>
        <taxon>Sphingomonadaceae</taxon>
        <taxon>Sphingomonas</taxon>
    </lineage>
</organism>
<evidence type="ECO:0000256" key="1">
    <source>
        <dbReference type="SAM" id="SignalP"/>
    </source>
</evidence>